<evidence type="ECO:0008006" key="4">
    <source>
        <dbReference type="Google" id="ProtNLM"/>
    </source>
</evidence>
<feature type="region of interest" description="Disordered" evidence="1">
    <location>
        <begin position="21"/>
        <end position="85"/>
    </location>
</feature>
<evidence type="ECO:0000313" key="2">
    <source>
        <dbReference type="EMBL" id="WNY64563.1"/>
    </source>
</evidence>
<keyword evidence="2" id="KW-0614">Plasmid</keyword>
<dbReference type="EMBL" id="CP132452">
    <property type="protein sequence ID" value="WNY64563.1"/>
    <property type="molecule type" value="Genomic_DNA"/>
</dbReference>
<geneLocation type="plasmid" evidence="2 3">
    <name>lp54</name>
</geneLocation>
<evidence type="ECO:0000313" key="3">
    <source>
        <dbReference type="Proteomes" id="UP001305925"/>
    </source>
</evidence>
<dbReference type="RefSeq" id="WP_316257780.1">
    <property type="nucleotide sequence ID" value="NZ_CP132452.1"/>
</dbReference>
<accession>A0ABZ0CDX3</accession>
<name>A0ABZ0CDX3_9SPIR</name>
<gene>
    <name evidence="2" type="ORF">QIA00_04710</name>
</gene>
<protein>
    <recommendedName>
        <fullName evidence="4">Surface lipoprotein P27</fullName>
    </recommendedName>
</protein>
<evidence type="ECO:0000256" key="1">
    <source>
        <dbReference type="SAM" id="MobiDB-lite"/>
    </source>
</evidence>
<proteinExistence type="predicted"/>
<keyword evidence="3" id="KW-1185">Reference proteome</keyword>
<organism evidence="2 3">
    <name type="scientific">Borreliella americana</name>
    <dbReference type="NCBI Taxonomy" id="478807"/>
    <lineage>
        <taxon>Bacteria</taxon>
        <taxon>Pseudomonadati</taxon>
        <taxon>Spirochaetota</taxon>
        <taxon>Spirochaetia</taxon>
        <taxon>Spirochaetales</taxon>
        <taxon>Borreliaceae</taxon>
        <taxon>Borreliella</taxon>
    </lineage>
</organism>
<sequence length="317" mass="36915">MSKRVILILLEILILSCDLFTNKEKPPEKQTSKEQTSKEQTSKEQTSKEQTSKEQTSEKQMSEKQMSDKQNPDKQNSDKQALKKQAREINIQPEAKIIPAVSIQTIEIRQSNQVPKSIEKYYKQAYPIQTFTLDFSIKRENEFQQTEDKILFAQGKVESLSILINKKLLDFKNPKNSKTSTLKNFKNIENIDNFFQSQDLLFALNLKNGNDESIISVMLNPPNDSQKPKDYVLKDLKETIKKGISEKYLNPIYRFQIKNKKDYHSIDYNKLSISEKTIALDLLPHNQVFQMNKNFIQILNIITDLNSLKSIIQKEYV</sequence>
<reference evidence="2" key="1">
    <citation type="submission" date="2023-07" db="EMBL/GenBank/DDBJ databases">
        <title>Genome sequencing of multiple Borrelia sensu lato isolates.</title>
        <authorList>
            <person name="Mongodin E.F."/>
            <person name="Rudenko N."/>
            <person name="Fraser C.M."/>
            <person name="Schutzer S."/>
            <person name="Luft B."/>
            <person name="Morgan R."/>
            <person name="Chastens S."/>
            <person name="Qiu W."/>
        </authorList>
    </citation>
    <scope>NUCLEOTIDE SEQUENCE [LARGE SCALE GENOMIC DNA]</scope>
    <source>
        <strain evidence="2">SCW30h</strain>
    </source>
</reference>
<dbReference type="Proteomes" id="UP001305925">
    <property type="component" value="Plasmid lp54"/>
</dbReference>